<dbReference type="AlphaFoldDB" id="A0A158E8R8"/>
<sequence>MPKKIPDDEKREILRAISEHLAIEGPQNWDPLIEKLGISRQTLFKFVKEVRGISGSDAAPGLLRLAQKQIKEVVKPIEDAREEVAKHLPAVPSPNTIAHKGQAAIVHVDFMTRLESLYQDAEMIREYSIVRDADGKQKIKNPVFFASSIKQRRELLETFLHSVQEVYDLNRMQSMFDTIVEEIGRADPELARKVIDRLRELNNRYGLTMEARIS</sequence>
<dbReference type="OrthoDB" id="215160at119060"/>
<accession>A0A158E8R8</accession>
<evidence type="ECO:0000313" key="1">
    <source>
        <dbReference type="EMBL" id="SAL02796.1"/>
    </source>
</evidence>
<keyword evidence="2" id="KW-1185">Reference proteome</keyword>
<gene>
    <name evidence="1" type="ORF">AWB80_08443</name>
</gene>
<dbReference type="STRING" id="1777141.AWB80_08443"/>
<comment type="caution">
    <text evidence="1">The sequence shown here is derived from an EMBL/GenBank/DDBJ whole genome shotgun (WGS) entry which is preliminary data.</text>
</comment>
<dbReference type="Proteomes" id="UP000054911">
    <property type="component" value="Unassembled WGS sequence"/>
</dbReference>
<dbReference type="EMBL" id="FCOE02000093">
    <property type="protein sequence ID" value="SAL02796.1"/>
    <property type="molecule type" value="Genomic_DNA"/>
</dbReference>
<reference evidence="1" key="1">
    <citation type="submission" date="2016-01" db="EMBL/GenBank/DDBJ databases">
        <authorList>
            <person name="Peeters C."/>
        </authorList>
    </citation>
    <scope>NUCLEOTIDE SEQUENCE [LARGE SCALE GENOMIC DNA]</scope>
    <source>
        <strain evidence="1">LMG 29323</strain>
    </source>
</reference>
<dbReference type="RefSeq" id="WP_061180572.1">
    <property type="nucleotide sequence ID" value="NZ_FCOE02000093.1"/>
</dbReference>
<protein>
    <submittedName>
        <fullName evidence="1">Uncharacterized protein</fullName>
    </submittedName>
</protein>
<proteinExistence type="predicted"/>
<evidence type="ECO:0000313" key="2">
    <source>
        <dbReference type="Proteomes" id="UP000054911"/>
    </source>
</evidence>
<organism evidence="1 2">
    <name type="scientific">Caballeronia pedi</name>
    <dbReference type="NCBI Taxonomy" id="1777141"/>
    <lineage>
        <taxon>Bacteria</taxon>
        <taxon>Pseudomonadati</taxon>
        <taxon>Pseudomonadota</taxon>
        <taxon>Betaproteobacteria</taxon>
        <taxon>Burkholderiales</taxon>
        <taxon>Burkholderiaceae</taxon>
        <taxon>Caballeronia</taxon>
    </lineage>
</organism>
<name>A0A158E8R8_9BURK</name>